<name>A0A0B0PL82_GOSAR</name>
<keyword evidence="2" id="KW-1185">Reference proteome</keyword>
<dbReference type="EMBL" id="KN433196">
    <property type="protein sequence ID" value="KHG25647.1"/>
    <property type="molecule type" value="Genomic_DNA"/>
</dbReference>
<protein>
    <submittedName>
        <fullName evidence="1">Uncharacterized protein</fullName>
    </submittedName>
</protein>
<proteinExistence type="predicted"/>
<dbReference type="AlphaFoldDB" id="A0A0B0PL82"/>
<organism evidence="1 2">
    <name type="scientific">Gossypium arboreum</name>
    <name type="common">Tree cotton</name>
    <name type="synonym">Gossypium nanking</name>
    <dbReference type="NCBI Taxonomy" id="29729"/>
    <lineage>
        <taxon>Eukaryota</taxon>
        <taxon>Viridiplantae</taxon>
        <taxon>Streptophyta</taxon>
        <taxon>Embryophyta</taxon>
        <taxon>Tracheophyta</taxon>
        <taxon>Spermatophyta</taxon>
        <taxon>Magnoliopsida</taxon>
        <taxon>eudicotyledons</taxon>
        <taxon>Gunneridae</taxon>
        <taxon>Pentapetalae</taxon>
        <taxon>rosids</taxon>
        <taxon>malvids</taxon>
        <taxon>Malvales</taxon>
        <taxon>Malvaceae</taxon>
        <taxon>Malvoideae</taxon>
        <taxon>Gossypium</taxon>
    </lineage>
</organism>
<reference evidence="2" key="1">
    <citation type="submission" date="2014-09" db="EMBL/GenBank/DDBJ databases">
        <authorList>
            <person name="Mudge J."/>
            <person name="Ramaraj T."/>
            <person name="Lindquist I.E."/>
            <person name="Bharti A.K."/>
            <person name="Sundararajan A."/>
            <person name="Cameron C.T."/>
            <person name="Woodward J.E."/>
            <person name="May G.D."/>
            <person name="Brubaker C."/>
            <person name="Broadhvest J."/>
            <person name="Wilkins T.A."/>
        </authorList>
    </citation>
    <scope>NUCLEOTIDE SEQUENCE</scope>
    <source>
        <strain evidence="2">cv. AKA8401</strain>
    </source>
</reference>
<dbReference type="Proteomes" id="UP000032142">
    <property type="component" value="Unassembled WGS sequence"/>
</dbReference>
<gene>
    <name evidence="1" type="ORF">F383_02364</name>
</gene>
<evidence type="ECO:0000313" key="1">
    <source>
        <dbReference type="EMBL" id="KHG25647.1"/>
    </source>
</evidence>
<accession>A0A0B0PL82</accession>
<evidence type="ECO:0000313" key="2">
    <source>
        <dbReference type="Proteomes" id="UP000032142"/>
    </source>
</evidence>
<sequence length="38" mass="4685">MRVVVFSATMMWKCLHLVYVFSLCMKFRNLIDDDEWKQ</sequence>